<dbReference type="EMBL" id="AP011540">
    <property type="protein sequence ID" value="BAI64732.1"/>
    <property type="molecule type" value="Genomic_DNA"/>
</dbReference>
<organism evidence="2 3">
    <name type="scientific">Rothia mucilaginosa (strain DY-18)</name>
    <name type="common">Stomatococcus mucilaginosus</name>
    <dbReference type="NCBI Taxonomy" id="680646"/>
    <lineage>
        <taxon>Bacteria</taxon>
        <taxon>Bacillati</taxon>
        <taxon>Actinomycetota</taxon>
        <taxon>Actinomycetes</taxon>
        <taxon>Micrococcales</taxon>
        <taxon>Micrococcaceae</taxon>
        <taxon>Rothia</taxon>
    </lineage>
</organism>
<sequence length="653" mass="72059">MEYPASTPDHRFTAGSPACSNTHIRRGRQPHSTHKKAPRTGANPGARHHSLSRQQLSKQQLTLQLLVLDVRHVDILVDLAFLQLLAVLNRLGPHACSALGLQLGTSLRLRVHTLLVLHTLLRTSRANDLFQTSVRTTRGGQQLSATDHGRLPIEDHRVVVLANHHGVTGTSTSLEQLILNAQARQAVRQVADSLIIIEVSLLNPTLRLLTNHAEQRLKVTFLAANSEFLLLLTAEALRANHRSLNNHALRFLLGSGTSHAVLLNELCHRKDQGLQTLMGSRRNLEDLEAHLLKLGANKLSQLTSLRNVNLIEHHNLRTLMQRHGHTRSRVNLIVFQLAANHLKVTDRVAARLQSSAVNHVHQSRRTLHMAQEAVTQTAALRSALNQTGNIRDGVANIARLHHAQVRDQSGERVVSNLRTRCRNRSNQRRLTRRGVTHQSHIRNGLELQNNISLFTGGAQQSKTGSLTLSRSQRSVTQTAHTATGRNILVTHTQQVSQNITLAVLHHSTLRHGQNQILTVKAVVHIATTNIAIRGVLVRAVVVLQQSRGLVIHAQNHRATITTVTAVRAAQGLKLFTSHGDAAVTSATARYMQDHAVHEFCHGFSLSWKIFTSPPHGTHQSCCGCGSRRDRVGVRLIVEPSTGIHGIRGHSERG</sequence>
<reference evidence="3" key="1">
    <citation type="submission" date="2009-07" db="EMBL/GenBank/DDBJ databases">
        <title>Complete genome sequence of Rothia mucilaginosa DJ.</title>
        <authorList>
            <person name="Yamane K."/>
            <person name="Nambu T."/>
            <person name="Mashimo C."/>
            <person name="Sugimori C."/>
            <person name="Yamanaka T."/>
            <person name="Leung K."/>
            <person name="Fukushima H."/>
        </authorList>
    </citation>
    <scope>NUCLEOTIDE SEQUENCE [LARGE SCALE GENOMIC DNA]</scope>
    <source>
        <strain evidence="3">DY-18</strain>
    </source>
</reference>
<protein>
    <submittedName>
        <fullName evidence="2">Uncharacterized protein</fullName>
    </submittedName>
</protein>
<dbReference type="AlphaFoldDB" id="D2NSV6"/>
<name>D2NSV6_ROTMD</name>
<proteinExistence type="predicted"/>
<reference evidence="2 3" key="3">
    <citation type="journal article" date="2010" name="Sequencing">
        <title>Complete Genome Sequence of Rothia mucilaginosa DY-18: A Clinical Isolate with Dense Meshwork-Like Structures from a Persistent Apical Periodontitis Lesion.</title>
        <authorList>
            <person name="Yamane K."/>
            <person name="Nambu T."/>
            <person name="Yamanaka T."/>
            <person name="Mashimo C."/>
            <person name="Sugimori C."/>
            <person name="Leung K.-P."/>
            <person name="Fukushima H."/>
        </authorList>
    </citation>
    <scope>NUCLEOTIDE SEQUENCE [LARGE SCALE GENOMIC DNA]</scope>
    <source>
        <strain evidence="2 3">DY-18</strain>
    </source>
</reference>
<dbReference type="KEGG" id="rmu:RMDY18_09000"/>
<evidence type="ECO:0000313" key="3">
    <source>
        <dbReference type="Proteomes" id="UP000001883"/>
    </source>
</evidence>
<evidence type="ECO:0000256" key="1">
    <source>
        <dbReference type="SAM" id="MobiDB-lite"/>
    </source>
</evidence>
<dbReference type="HOGENOM" id="CLU_419708_0_0_11"/>
<dbReference type="Proteomes" id="UP000001883">
    <property type="component" value="Chromosome"/>
</dbReference>
<feature type="region of interest" description="Disordered" evidence="1">
    <location>
        <begin position="1"/>
        <end position="50"/>
    </location>
</feature>
<accession>D2NSV6</accession>
<dbReference type="eggNOG" id="ENOG5033X2G">
    <property type="taxonomic scope" value="Bacteria"/>
</dbReference>
<evidence type="ECO:0000313" key="2">
    <source>
        <dbReference type="EMBL" id="BAI64732.1"/>
    </source>
</evidence>
<keyword evidence="3" id="KW-1185">Reference proteome</keyword>
<gene>
    <name evidence="2" type="ordered locus">RMDY18_09000</name>
</gene>
<feature type="compositionally biased region" description="Basic residues" evidence="1">
    <location>
        <begin position="23"/>
        <end position="38"/>
    </location>
</feature>
<reference evidence="2 3" key="2">
    <citation type="journal article" date="2010" name="J Osaka Dent Univ">
        <title>Isolation and identification of Rothia mucilaginosa from persistent apical periodontitis lesions.</title>
        <authorList>
            <person name="Yamane K."/>
            <person name="Yoshida M."/>
            <person name="Fujihira T."/>
            <person name="Baba T."/>
            <person name="Tsuji N."/>
            <person name="Hayashi H."/>
            <person name="Sugimori C."/>
            <person name="Yamanaka T."/>
            <person name="Mashimo C."/>
            <person name="Nambu T."/>
            <person name="Kawai H."/>
            <person name="Fukushima H."/>
        </authorList>
    </citation>
    <scope>NUCLEOTIDE SEQUENCE [LARGE SCALE GENOMIC DNA]</scope>
    <source>
        <strain evidence="2 3">DY-18</strain>
    </source>
</reference>